<proteinExistence type="predicted"/>
<feature type="signal peptide" evidence="1">
    <location>
        <begin position="1"/>
        <end position="22"/>
    </location>
</feature>
<evidence type="ECO:0000256" key="1">
    <source>
        <dbReference type="SAM" id="SignalP"/>
    </source>
</evidence>
<protein>
    <submittedName>
        <fullName evidence="2">Uncharacterized protein</fullName>
    </submittedName>
</protein>
<comment type="caution">
    <text evidence="2">The sequence shown here is derived from an EMBL/GenBank/DDBJ whole genome shotgun (WGS) entry which is preliminary data.</text>
</comment>
<name>A0AA89BYX0_PINIB</name>
<dbReference type="EMBL" id="VSWD01000005">
    <property type="protein sequence ID" value="KAK3101820.1"/>
    <property type="molecule type" value="Genomic_DNA"/>
</dbReference>
<dbReference type="AlphaFoldDB" id="A0AA89BYX0"/>
<organism evidence="2 3">
    <name type="scientific">Pinctada imbricata</name>
    <name type="common">Atlantic pearl-oyster</name>
    <name type="synonym">Pinctada martensii</name>
    <dbReference type="NCBI Taxonomy" id="66713"/>
    <lineage>
        <taxon>Eukaryota</taxon>
        <taxon>Metazoa</taxon>
        <taxon>Spiralia</taxon>
        <taxon>Lophotrochozoa</taxon>
        <taxon>Mollusca</taxon>
        <taxon>Bivalvia</taxon>
        <taxon>Autobranchia</taxon>
        <taxon>Pteriomorphia</taxon>
        <taxon>Pterioida</taxon>
        <taxon>Pterioidea</taxon>
        <taxon>Pteriidae</taxon>
        <taxon>Pinctada</taxon>
    </lineage>
</organism>
<accession>A0AA89BYX0</accession>
<reference evidence="2" key="1">
    <citation type="submission" date="2019-08" db="EMBL/GenBank/DDBJ databases">
        <title>The improved chromosome-level genome for the pearl oyster Pinctada fucata martensii using PacBio sequencing and Hi-C.</title>
        <authorList>
            <person name="Zheng Z."/>
        </authorList>
    </citation>
    <scope>NUCLEOTIDE SEQUENCE</scope>
    <source>
        <strain evidence="2">ZZ-2019</strain>
        <tissue evidence="2">Adductor muscle</tissue>
    </source>
</reference>
<dbReference type="Proteomes" id="UP001186944">
    <property type="component" value="Unassembled WGS sequence"/>
</dbReference>
<keyword evidence="3" id="KW-1185">Reference proteome</keyword>
<evidence type="ECO:0000313" key="3">
    <source>
        <dbReference type="Proteomes" id="UP001186944"/>
    </source>
</evidence>
<feature type="chain" id="PRO_5041692702" evidence="1">
    <location>
        <begin position="23"/>
        <end position="237"/>
    </location>
</feature>
<feature type="non-terminal residue" evidence="2">
    <location>
        <position position="1"/>
    </location>
</feature>
<evidence type="ECO:0000313" key="2">
    <source>
        <dbReference type="EMBL" id="KAK3101820.1"/>
    </source>
</evidence>
<sequence>KSLNLTILYLFILTGLSSQVNGDCSMMISGIHRCYDMIDMKIPQTNLESFLSVPLDYIQSCGTFKQEEFLTCYSGLLDLCTEYQIVNPLMMDLLSIKSMMYGMCDNKNAYLRGLECGTNKSATFHGYLRNCFNNKYLALATDSVESGNWTGFCLNVDANYRCLQLIIKAFGCEKGFINIVREFVYSVQPRQCRDARNNAYRWLFVYGGWSSSEKTTPFLSLLLCSLYSVLMINEINK</sequence>
<gene>
    <name evidence="2" type="ORF">FSP39_006596</name>
</gene>
<keyword evidence="1" id="KW-0732">Signal</keyword>